<evidence type="ECO:0000256" key="14">
    <source>
        <dbReference type="RuleBase" id="RU367023"/>
    </source>
</evidence>
<comment type="similarity">
    <text evidence="4 14">Belongs to the diacylglycerol acyltransferase family.</text>
</comment>
<evidence type="ECO:0000256" key="15">
    <source>
        <dbReference type="SAM" id="MobiDB-lite"/>
    </source>
</evidence>
<comment type="pathway">
    <text evidence="2">Glycerolipid metabolism; triacylglycerol biosynthesis.</text>
</comment>
<evidence type="ECO:0000256" key="7">
    <source>
        <dbReference type="ARBA" id="ARBA00022692"/>
    </source>
</evidence>
<evidence type="ECO:0000256" key="4">
    <source>
        <dbReference type="ARBA" id="ARBA00005420"/>
    </source>
</evidence>
<dbReference type="InterPro" id="IPR007130">
    <property type="entry name" value="DAGAT"/>
</dbReference>
<keyword evidence="8" id="KW-0319">Glycerol metabolism</keyword>
<keyword evidence="7" id="KW-0812">Transmembrane</keyword>
<keyword evidence="11" id="KW-0443">Lipid metabolism</keyword>
<proteinExistence type="inferred from homology"/>
<dbReference type="GO" id="GO:0004144">
    <property type="term" value="F:diacylglycerol O-acyltransferase activity"/>
    <property type="evidence" value="ECO:0007669"/>
    <property type="project" value="TreeGrafter"/>
</dbReference>
<evidence type="ECO:0000256" key="5">
    <source>
        <dbReference type="ARBA" id="ARBA00022516"/>
    </source>
</evidence>
<keyword evidence="5" id="KW-0444">Lipid biosynthesis</keyword>
<organism evidence="16">
    <name type="scientific">Alexandrium monilatum</name>
    <dbReference type="NCBI Taxonomy" id="311494"/>
    <lineage>
        <taxon>Eukaryota</taxon>
        <taxon>Sar</taxon>
        <taxon>Alveolata</taxon>
        <taxon>Dinophyceae</taxon>
        <taxon>Gonyaulacales</taxon>
        <taxon>Pyrocystaceae</taxon>
        <taxon>Alexandrium</taxon>
    </lineage>
</organism>
<comment type="subcellular location">
    <subcellularLocation>
        <location evidence="1 14">Endoplasmic reticulum membrane</location>
        <topology evidence="1 14">Multi-pass membrane protein</topology>
    </subcellularLocation>
</comment>
<dbReference type="PANTHER" id="PTHR12317:SF0">
    <property type="entry name" value="ACYLTRANSFERASE"/>
    <property type="match status" value="1"/>
</dbReference>
<sequence length="388" mass="43340">MLSTVSAGTSLKDGGTRRVRSPGRTASPRSGRPRLPVPRPLAEAEEIVPTAPPVRNKMAHQIACYVVHNMRCYGHVPGLVLLLRRFPRSVGQALVLYWLLRRTDAWNSAVHHAIQFGSSRRPRFLRARREPYDPNKQYVVAHHPHGILLCSWFNWLGREEGPSPTDPSDCGFSTRVKALDGLPVNLCFAPAVQFMALHGEMYRDKVTDASASTLRSILRRTRDGPVKESVAICPGGFSEAVYTGFSDKHEVAFLEGRKGFLKIAIEEGVDIITTYTFGAADMYKTSDWLRHERAVWSQKTGVPLVMWSGRYGTNLPHFEDTVTVCFDPFPASQYSPEDLALAHEDYCRHLKTCFDAYKGCCATSRSKELVIIGKSTRPPKDVAQPSKL</sequence>
<dbReference type="EMBL" id="HBNR01036666">
    <property type="protein sequence ID" value="CAE4593064.1"/>
    <property type="molecule type" value="Transcribed_RNA"/>
</dbReference>
<dbReference type="PANTHER" id="PTHR12317">
    <property type="entry name" value="DIACYLGLYCEROL O-ACYLTRANSFERASE"/>
    <property type="match status" value="1"/>
</dbReference>
<evidence type="ECO:0000313" key="16">
    <source>
        <dbReference type="EMBL" id="CAE4593064.1"/>
    </source>
</evidence>
<evidence type="ECO:0000256" key="2">
    <source>
        <dbReference type="ARBA" id="ARBA00004771"/>
    </source>
</evidence>
<evidence type="ECO:0000256" key="8">
    <source>
        <dbReference type="ARBA" id="ARBA00022798"/>
    </source>
</evidence>
<keyword evidence="13" id="KW-0012">Acyltransferase</keyword>
<dbReference type="Pfam" id="PF03982">
    <property type="entry name" value="DAGAT"/>
    <property type="match status" value="1"/>
</dbReference>
<comment type="pathway">
    <text evidence="3">Lipid metabolism.</text>
</comment>
<keyword evidence="12" id="KW-0472">Membrane</keyword>
<evidence type="ECO:0000256" key="11">
    <source>
        <dbReference type="ARBA" id="ARBA00023098"/>
    </source>
</evidence>
<evidence type="ECO:0000256" key="3">
    <source>
        <dbReference type="ARBA" id="ARBA00005189"/>
    </source>
</evidence>
<evidence type="ECO:0000256" key="13">
    <source>
        <dbReference type="ARBA" id="ARBA00023315"/>
    </source>
</evidence>
<dbReference type="AlphaFoldDB" id="A0A7S4QVL5"/>
<evidence type="ECO:0000256" key="10">
    <source>
        <dbReference type="ARBA" id="ARBA00022989"/>
    </source>
</evidence>
<keyword evidence="10" id="KW-1133">Transmembrane helix</keyword>
<dbReference type="EC" id="2.3.1.-" evidence="14"/>
<keyword evidence="6 14" id="KW-0808">Transferase</keyword>
<dbReference type="GO" id="GO:0019432">
    <property type="term" value="P:triglyceride biosynthetic process"/>
    <property type="evidence" value="ECO:0007669"/>
    <property type="project" value="TreeGrafter"/>
</dbReference>
<evidence type="ECO:0000256" key="6">
    <source>
        <dbReference type="ARBA" id="ARBA00022679"/>
    </source>
</evidence>
<accession>A0A7S4QVL5</accession>
<evidence type="ECO:0000256" key="1">
    <source>
        <dbReference type="ARBA" id="ARBA00004477"/>
    </source>
</evidence>
<dbReference type="GO" id="GO:0006071">
    <property type="term" value="P:glycerol metabolic process"/>
    <property type="evidence" value="ECO:0007669"/>
    <property type="project" value="UniProtKB-KW"/>
</dbReference>
<protein>
    <recommendedName>
        <fullName evidence="14">Acyltransferase</fullName>
        <ecNumber evidence="14">2.3.1.-</ecNumber>
    </recommendedName>
</protein>
<name>A0A7S4QVL5_9DINO</name>
<evidence type="ECO:0000256" key="9">
    <source>
        <dbReference type="ARBA" id="ARBA00022824"/>
    </source>
</evidence>
<evidence type="ECO:0000256" key="12">
    <source>
        <dbReference type="ARBA" id="ARBA00023136"/>
    </source>
</evidence>
<feature type="region of interest" description="Disordered" evidence="15">
    <location>
        <begin position="1"/>
        <end position="42"/>
    </location>
</feature>
<gene>
    <name evidence="16" type="ORF">AMON00008_LOCUS25240</name>
</gene>
<dbReference type="GO" id="GO:0005789">
    <property type="term" value="C:endoplasmic reticulum membrane"/>
    <property type="evidence" value="ECO:0007669"/>
    <property type="project" value="UniProtKB-SubCell"/>
</dbReference>
<reference evidence="16" key="1">
    <citation type="submission" date="2021-01" db="EMBL/GenBank/DDBJ databases">
        <authorList>
            <person name="Corre E."/>
            <person name="Pelletier E."/>
            <person name="Niang G."/>
            <person name="Scheremetjew M."/>
            <person name="Finn R."/>
            <person name="Kale V."/>
            <person name="Holt S."/>
            <person name="Cochrane G."/>
            <person name="Meng A."/>
            <person name="Brown T."/>
            <person name="Cohen L."/>
        </authorList>
    </citation>
    <scope>NUCLEOTIDE SEQUENCE</scope>
    <source>
        <strain evidence="16">CCMP3105</strain>
    </source>
</reference>
<keyword evidence="9 14" id="KW-0256">Endoplasmic reticulum</keyword>